<dbReference type="EMBL" id="CAXHTA020000008">
    <property type="protein sequence ID" value="CAL5223352.1"/>
    <property type="molecule type" value="Genomic_DNA"/>
</dbReference>
<organism evidence="4 5">
    <name type="scientific">Coccomyxa viridis</name>
    <dbReference type="NCBI Taxonomy" id="1274662"/>
    <lineage>
        <taxon>Eukaryota</taxon>
        <taxon>Viridiplantae</taxon>
        <taxon>Chlorophyta</taxon>
        <taxon>core chlorophytes</taxon>
        <taxon>Trebouxiophyceae</taxon>
        <taxon>Trebouxiophyceae incertae sedis</taxon>
        <taxon>Coccomyxaceae</taxon>
        <taxon>Coccomyxa</taxon>
    </lineage>
</organism>
<dbReference type="PANTHER" id="PTHR43343:SF6">
    <property type="entry name" value="PROTEASE DO-LIKE 5, CHLOROPLASTIC ISOFORM X1"/>
    <property type="match status" value="1"/>
</dbReference>
<evidence type="ECO:0000313" key="4">
    <source>
        <dbReference type="EMBL" id="CAL5223352.1"/>
    </source>
</evidence>
<dbReference type="SUPFAM" id="SSF50494">
    <property type="entry name" value="Trypsin-like serine proteases"/>
    <property type="match status" value="1"/>
</dbReference>
<keyword evidence="3" id="KW-0378">Hydrolase</keyword>
<keyword evidence="5" id="KW-1185">Reference proteome</keyword>
<dbReference type="InterPro" id="IPR043504">
    <property type="entry name" value="Peptidase_S1_PA_chymotrypsin"/>
</dbReference>
<comment type="similarity">
    <text evidence="1">Belongs to the peptidase S1C family.</text>
</comment>
<sequence>MLSGRLGSGVCAGQHSATCRAAFGAQPHSPLLPVSARTLQRDRAWAKQDRRQACLCRGHEHLAAASASQHPLPLTPALTRRLCLQQLAALSAAVCAAPARAAIVDEDVAQRVFDSAALSVVSIADFSVRGGSEVAEGVGSGLVWDRVGPHIVTNYHCIAQLAADKSNTQRTVVSIGYTDGSSAQLPASIVATDAQHDLAVLRIDASPELVQPIKMGTSKGLKVGQSVYALGNSQGLSRTLTAGVVSGLNRAVPSPVNTLTYGAIQTDAPINGGSSGGALLDSGGRLVGISTATFGRKGSGRGSGVNFALPADLVVDIVPKLIVYGNASGKGMG</sequence>
<dbReference type="InterPro" id="IPR001940">
    <property type="entry name" value="Peptidase_S1C"/>
</dbReference>
<dbReference type="Gene3D" id="2.40.10.10">
    <property type="entry name" value="Trypsin-like serine proteases"/>
    <property type="match status" value="2"/>
</dbReference>
<proteinExistence type="inferred from homology"/>
<name>A0ABP1G0P3_9CHLO</name>
<reference evidence="4 5" key="1">
    <citation type="submission" date="2024-06" db="EMBL/GenBank/DDBJ databases">
        <authorList>
            <person name="Kraege A."/>
            <person name="Thomma B."/>
        </authorList>
    </citation>
    <scope>NUCLEOTIDE SEQUENCE [LARGE SCALE GENOMIC DNA]</scope>
</reference>
<evidence type="ECO:0000256" key="3">
    <source>
        <dbReference type="ARBA" id="ARBA00022801"/>
    </source>
</evidence>
<dbReference type="InterPro" id="IPR051201">
    <property type="entry name" value="Chloro_Bact_Ser_Proteases"/>
</dbReference>
<evidence type="ECO:0000256" key="2">
    <source>
        <dbReference type="ARBA" id="ARBA00022670"/>
    </source>
</evidence>
<accession>A0ABP1G0P3</accession>
<dbReference type="PRINTS" id="PR00834">
    <property type="entry name" value="PROTEASES2C"/>
</dbReference>
<gene>
    <name evidence="4" type="primary">g5856</name>
    <name evidence="4" type="ORF">VP750_LOCUS5011</name>
</gene>
<keyword evidence="2" id="KW-0645">Protease</keyword>
<dbReference type="InterPro" id="IPR009003">
    <property type="entry name" value="Peptidase_S1_PA"/>
</dbReference>
<evidence type="ECO:0000256" key="1">
    <source>
        <dbReference type="ARBA" id="ARBA00010541"/>
    </source>
</evidence>
<dbReference type="PANTHER" id="PTHR43343">
    <property type="entry name" value="PEPTIDASE S12"/>
    <property type="match status" value="1"/>
</dbReference>
<evidence type="ECO:0000313" key="5">
    <source>
        <dbReference type="Proteomes" id="UP001497392"/>
    </source>
</evidence>
<dbReference type="Pfam" id="PF13365">
    <property type="entry name" value="Trypsin_2"/>
    <property type="match status" value="1"/>
</dbReference>
<protein>
    <submittedName>
        <fullName evidence="4">G5856 protein</fullName>
    </submittedName>
</protein>
<dbReference type="Proteomes" id="UP001497392">
    <property type="component" value="Unassembled WGS sequence"/>
</dbReference>
<comment type="caution">
    <text evidence="4">The sequence shown here is derived from an EMBL/GenBank/DDBJ whole genome shotgun (WGS) entry which is preliminary data.</text>
</comment>